<evidence type="ECO:0000313" key="9">
    <source>
        <dbReference type="EMBL" id="RUO22177.1"/>
    </source>
</evidence>
<dbReference type="Gene3D" id="1.20.120.1080">
    <property type="match status" value="1"/>
</dbReference>
<dbReference type="InterPro" id="IPR001650">
    <property type="entry name" value="Helicase_C-like"/>
</dbReference>
<evidence type="ECO:0000313" key="10">
    <source>
        <dbReference type="Proteomes" id="UP000249203"/>
    </source>
</evidence>
<evidence type="ECO:0000256" key="2">
    <source>
        <dbReference type="ARBA" id="ARBA00022801"/>
    </source>
</evidence>
<keyword evidence="11" id="KW-1185">Reference proteome</keyword>
<dbReference type="PROSITE" id="PS51192">
    <property type="entry name" value="HELICASE_ATP_BIND_1"/>
    <property type="match status" value="1"/>
</dbReference>
<dbReference type="EMBL" id="QLMD01000012">
    <property type="protein sequence ID" value="RAJ94969.1"/>
    <property type="molecule type" value="Genomic_DNA"/>
</dbReference>
<dbReference type="InterPro" id="IPR011545">
    <property type="entry name" value="DEAD/DEAH_box_helicase_dom"/>
</dbReference>
<dbReference type="Pfam" id="PF08482">
    <property type="entry name" value="HrpB_C"/>
    <property type="match status" value="1"/>
</dbReference>
<feature type="compositionally biased region" description="Basic residues" evidence="5">
    <location>
        <begin position="851"/>
        <end position="861"/>
    </location>
</feature>
<dbReference type="CDD" id="cd18791">
    <property type="entry name" value="SF2_C_RHA"/>
    <property type="match status" value="1"/>
</dbReference>
<reference evidence="8 10" key="2">
    <citation type="submission" date="2018-06" db="EMBL/GenBank/DDBJ databases">
        <title>Genomic Encyclopedia of Type Strains, Phase III (KMG-III): the genomes of soil and plant-associated and newly described type strains.</title>
        <authorList>
            <person name="Whitman W."/>
        </authorList>
    </citation>
    <scope>NUCLEOTIDE SEQUENCE [LARGE SCALE GENOMIC DNA]</scope>
    <source>
        <strain evidence="8 10">CGMCC 1.15366</strain>
    </source>
</reference>
<accession>A0A327WU39</accession>
<evidence type="ECO:0000256" key="5">
    <source>
        <dbReference type="SAM" id="MobiDB-lite"/>
    </source>
</evidence>
<evidence type="ECO:0000256" key="4">
    <source>
        <dbReference type="ARBA" id="ARBA00022840"/>
    </source>
</evidence>
<feature type="region of interest" description="Disordered" evidence="5">
    <location>
        <begin position="834"/>
        <end position="861"/>
    </location>
</feature>
<dbReference type="PROSITE" id="PS51194">
    <property type="entry name" value="HELICASE_CTER"/>
    <property type="match status" value="1"/>
</dbReference>
<evidence type="ECO:0000259" key="7">
    <source>
        <dbReference type="PROSITE" id="PS51194"/>
    </source>
</evidence>
<dbReference type="Pfam" id="PF00271">
    <property type="entry name" value="Helicase_C"/>
    <property type="match status" value="1"/>
</dbReference>
<evidence type="ECO:0000256" key="1">
    <source>
        <dbReference type="ARBA" id="ARBA00022741"/>
    </source>
</evidence>
<dbReference type="InterPro" id="IPR027417">
    <property type="entry name" value="P-loop_NTPase"/>
</dbReference>
<dbReference type="Gene3D" id="3.40.50.300">
    <property type="entry name" value="P-loop containing nucleotide triphosphate hydrolases"/>
    <property type="match status" value="2"/>
</dbReference>
<dbReference type="InterPro" id="IPR049614">
    <property type="entry name" value="HrpB_DEXH"/>
</dbReference>
<dbReference type="GO" id="GO:0004386">
    <property type="term" value="F:helicase activity"/>
    <property type="evidence" value="ECO:0007669"/>
    <property type="project" value="UniProtKB-KW"/>
</dbReference>
<keyword evidence="1" id="KW-0547">Nucleotide-binding</keyword>
<evidence type="ECO:0000313" key="8">
    <source>
        <dbReference type="EMBL" id="RAJ94969.1"/>
    </source>
</evidence>
<name>A0A327WU39_9GAMM</name>
<dbReference type="SMART" id="SM00490">
    <property type="entry name" value="HELICc"/>
    <property type="match status" value="1"/>
</dbReference>
<feature type="domain" description="Helicase ATP-binding" evidence="6">
    <location>
        <begin position="28"/>
        <end position="189"/>
    </location>
</feature>
<dbReference type="PANTHER" id="PTHR43519">
    <property type="entry name" value="ATP-DEPENDENT RNA HELICASE HRPB"/>
    <property type="match status" value="1"/>
</dbReference>
<evidence type="ECO:0000259" key="6">
    <source>
        <dbReference type="PROSITE" id="PS51192"/>
    </source>
</evidence>
<proteinExistence type="predicted"/>
<dbReference type="GO" id="GO:0003676">
    <property type="term" value="F:nucleic acid binding"/>
    <property type="evidence" value="ECO:0007669"/>
    <property type="project" value="InterPro"/>
</dbReference>
<dbReference type="InterPro" id="IPR014001">
    <property type="entry name" value="Helicase_ATP-bd"/>
</dbReference>
<evidence type="ECO:0000313" key="11">
    <source>
        <dbReference type="Proteomes" id="UP000287865"/>
    </source>
</evidence>
<comment type="caution">
    <text evidence="8">The sequence shown here is derived from an EMBL/GenBank/DDBJ whole genome shotgun (WGS) entry which is preliminary data.</text>
</comment>
<dbReference type="NCBIfam" id="TIGR01970">
    <property type="entry name" value="DEAH_box_HrpB"/>
    <property type="match status" value="1"/>
</dbReference>
<reference evidence="9 11" key="1">
    <citation type="journal article" date="2018" name="Front. Microbiol.">
        <title>Genome-Based Analysis Reveals the Taxonomy and Diversity of the Family Idiomarinaceae.</title>
        <authorList>
            <person name="Liu Y."/>
            <person name="Lai Q."/>
            <person name="Shao Z."/>
        </authorList>
    </citation>
    <scope>NUCLEOTIDE SEQUENCE [LARGE SCALE GENOMIC DNA]</scope>
    <source>
        <strain evidence="9 11">CF12-14</strain>
    </source>
</reference>
<dbReference type="GO" id="GO:0005524">
    <property type="term" value="F:ATP binding"/>
    <property type="evidence" value="ECO:0007669"/>
    <property type="project" value="UniProtKB-KW"/>
</dbReference>
<dbReference type="AlphaFoldDB" id="A0A327WU39"/>
<dbReference type="Proteomes" id="UP000287865">
    <property type="component" value="Unassembled WGS sequence"/>
</dbReference>
<dbReference type="InterPro" id="IPR010225">
    <property type="entry name" value="HrpB"/>
</dbReference>
<dbReference type="SUPFAM" id="SSF52540">
    <property type="entry name" value="P-loop containing nucleoside triphosphate hydrolases"/>
    <property type="match status" value="1"/>
</dbReference>
<dbReference type="Proteomes" id="UP000249203">
    <property type="component" value="Unassembled WGS sequence"/>
</dbReference>
<feature type="domain" description="Helicase C-terminal" evidence="7">
    <location>
        <begin position="219"/>
        <end position="388"/>
    </location>
</feature>
<dbReference type="GO" id="GO:0016787">
    <property type="term" value="F:hydrolase activity"/>
    <property type="evidence" value="ECO:0007669"/>
    <property type="project" value="UniProtKB-KW"/>
</dbReference>
<dbReference type="CDD" id="cd17990">
    <property type="entry name" value="DEXHc_HrpB"/>
    <property type="match status" value="1"/>
</dbReference>
<sequence>MTVPWPFLWQNINMQQTALPIQPILAPLQQALAHSAVVLQAPPGAGKSTALPLYLLQHNPDTRWIMVQPRRLAALSIAQYLSAQLEQSVGQTVGYQVRQQRQRSAATRLLIVTEGMLTRMLQSDPTLSDFDGVIFDEFHERNLHSDLGLALVLESRQIRDDLKLLVMSATLPAADLATWLQGQGTRCEVLHSDGRAYSVDIQYEPPTATQTYLEKCAQVIRRLLTQPDGPQGMLVFVPGQSEIAWLQRELTSLVQQHADLDCFGLHAGLSLSDQQQVLQAPARGKRRIIISTNIAETSLTIAGIDYVIDSGRERQALYRPKYHTTELITRRVAKAAATQRAGRAGRTGPGGCTRVYAQSDWHGMADYRPADIEQQELTDLSLQVACWGAQMQDMAWFTPPNPSHVAAAHEWLRAIGALNAQAQATPYGQSLANAAADVGAAHAIAQVQQDDALSQRQRDATMLAIAYWLSLEEGRESQQVNGLDAIEQLQQQPATMPRTRQRLKYWLHQFELTDSHTLDSDSVIQAAIRLYPLGLARLRGGSANFTLATGAGVSWPSGHGQSLALSKSLSQAAWLIVTQISMHEQHSQGVIRQALALTKAQAEALFAGVLAAQLQQQVEHVWRSANGGLEQVERTMYRNLVIQQRASQQLPDRAAMSDAMVAYVQQHGIATLGWTPHCVQYLRRLQRFQQAHPELGLRLSDSELLSTLAQWAAPFWAHLTTLAQLRQWAPQPALAQLLDYAQQQQLEQLLPARWVAPSGRAHRIEYQADGSAFVGLKLQEVFGTAQTPKLLNGQLPLTFELLSPAGRPLQRTSDLANFWQGAYVNVKKEMRGRYPKHPWPDDPTTAPATHLTKKALHGQSK</sequence>
<evidence type="ECO:0000256" key="3">
    <source>
        <dbReference type="ARBA" id="ARBA00022806"/>
    </source>
</evidence>
<dbReference type="PANTHER" id="PTHR43519:SF1">
    <property type="entry name" value="ATP-DEPENDENT RNA HELICASE HRPB"/>
    <property type="match status" value="1"/>
</dbReference>
<gene>
    <name evidence="9" type="primary">hrpB</name>
    <name evidence="8" type="ORF">B0I24_11255</name>
    <name evidence="9" type="ORF">CWE07_11370</name>
</gene>
<dbReference type="OrthoDB" id="9805617at2"/>
<keyword evidence="2" id="KW-0378">Hydrolase</keyword>
<dbReference type="EMBL" id="PIPK01000011">
    <property type="protein sequence ID" value="RUO22177.1"/>
    <property type="molecule type" value="Genomic_DNA"/>
</dbReference>
<dbReference type="InterPro" id="IPR013689">
    <property type="entry name" value="RNA_helicase_ATP-dep_HrpB_C"/>
</dbReference>
<dbReference type="Pfam" id="PF00270">
    <property type="entry name" value="DEAD"/>
    <property type="match status" value="1"/>
</dbReference>
<dbReference type="SMART" id="SM00487">
    <property type="entry name" value="DEXDc"/>
    <property type="match status" value="1"/>
</dbReference>
<keyword evidence="3 8" id="KW-0347">Helicase</keyword>
<dbReference type="RefSeq" id="WP_111570086.1">
    <property type="nucleotide sequence ID" value="NZ_PIPK01000011.1"/>
</dbReference>
<keyword evidence="4" id="KW-0067">ATP-binding</keyword>
<protein>
    <submittedName>
        <fullName evidence="8">ATP-dependent helicase HrpB</fullName>
    </submittedName>
</protein>
<dbReference type="PIRSF" id="PIRSF005496">
    <property type="entry name" value="ATP_hel_hrpB"/>
    <property type="match status" value="1"/>
</dbReference>
<organism evidence="8 10">
    <name type="scientific">Aliidiomarina maris</name>
    <dbReference type="NCBI Taxonomy" id="531312"/>
    <lineage>
        <taxon>Bacteria</taxon>
        <taxon>Pseudomonadati</taxon>
        <taxon>Pseudomonadota</taxon>
        <taxon>Gammaproteobacteria</taxon>
        <taxon>Alteromonadales</taxon>
        <taxon>Idiomarinaceae</taxon>
        <taxon>Aliidiomarina</taxon>
    </lineage>
</organism>